<feature type="transmembrane region" description="Helical" evidence="1">
    <location>
        <begin position="46"/>
        <end position="65"/>
    </location>
</feature>
<feature type="transmembrane region" description="Helical" evidence="1">
    <location>
        <begin position="407"/>
        <end position="429"/>
    </location>
</feature>
<gene>
    <name evidence="2" type="ORF">SAMN05444959_11260</name>
</gene>
<keyword evidence="1" id="KW-0812">Transmembrane</keyword>
<feature type="transmembrane region" description="Helical" evidence="1">
    <location>
        <begin position="381"/>
        <end position="401"/>
    </location>
</feature>
<dbReference type="Proteomes" id="UP000198307">
    <property type="component" value="Unassembled WGS sequence"/>
</dbReference>
<feature type="transmembrane region" description="Helical" evidence="1">
    <location>
        <begin position="166"/>
        <end position="193"/>
    </location>
</feature>
<evidence type="ECO:0008006" key="4">
    <source>
        <dbReference type="Google" id="ProtNLM"/>
    </source>
</evidence>
<sequence>MELAGLFPVLAMLVMIAGFYSHSATAAMLAGALALAGIIAFALADRSAPVIFVLVGLAMVSVAALTQPDWWGGTWNAVERGSFVMALYTALSAIRIAAMGSEEILECGRFLAGQRPGLRYIALSIGGHLFGLILMYGSIALLGGLSKASTMRETDPELRRHRLRRMLVAINRGFAATLCWSPLGFSMAITLALVPGASWNNVVLPCAVNALLLIGLGWGLDTLFKPRLSHPAPPRAAPSGKWLRHLRPLLLLLAAIVTGVVLLHNLVGVDVVAAVMTCVPAIAVAWICLQGSLVVGGARRHLSTQVSHFVRRELPSCGNQIVLLFMAAFIGSLGAFMLEPVLPRLGLDLSVLPGWLIVVAMVWLVPLTGQLGMNPILSVSMILPILPAPEVMGVPPAALVAAVTGGWAISGTTSPFTASVMLLGGFAGLPARQLGLRWNGPYALCMGCAISAWVLILIWLI</sequence>
<keyword evidence="3" id="KW-1185">Reference proteome</keyword>
<feature type="transmembrane region" description="Helical" evidence="1">
    <location>
        <begin position="249"/>
        <end position="267"/>
    </location>
</feature>
<evidence type="ECO:0000256" key="1">
    <source>
        <dbReference type="SAM" id="Phobius"/>
    </source>
</evidence>
<proteinExistence type="predicted"/>
<dbReference type="EMBL" id="FZQB01000012">
    <property type="protein sequence ID" value="SNT75639.1"/>
    <property type="molecule type" value="Genomic_DNA"/>
</dbReference>
<feature type="transmembrane region" description="Helical" evidence="1">
    <location>
        <begin position="199"/>
        <end position="220"/>
    </location>
</feature>
<reference evidence="2 3" key="1">
    <citation type="submission" date="2017-07" db="EMBL/GenBank/DDBJ databases">
        <authorList>
            <person name="Sun Z.S."/>
            <person name="Albrecht U."/>
            <person name="Echele G."/>
            <person name="Lee C.C."/>
        </authorList>
    </citation>
    <scope>NUCLEOTIDE SEQUENCE [LARGE SCALE GENOMIC DNA]</scope>
    <source>
        <strain evidence="2 3">DSM 14827</strain>
    </source>
</reference>
<feature type="transmembrane region" description="Helical" evidence="1">
    <location>
        <begin position="273"/>
        <end position="296"/>
    </location>
</feature>
<organism evidence="2 3">
    <name type="scientific">Paracoccus seriniphilus</name>
    <dbReference type="NCBI Taxonomy" id="184748"/>
    <lineage>
        <taxon>Bacteria</taxon>
        <taxon>Pseudomonadati</taxon>
        <taxon>Pseudomonadota</taxon>
        <taxon>Alphaproteobacteria</taxon>
        <taxon>Rhodobacterales</taxon>
        <taxon>Paracoccaceae</taxon>
        <taxon>Paracoccus</taxon>
    </lineage>
</organism>
<feature type="transmembrane region" description="Helical" evidence="1">
    <location>
        <begin position="350"/>
        <end position="369"/>
    </location>
</feature>
<keyword evidence="1" id="KW-1133">Transmembrane helix</keyword>
<feature type="transmembrane region" description="Helical" evidence="1">
    <location>
        <begin position="441"/>
        <end position="460"/>
    </location>
</feature>
<feature type="transmembrane region" description="Helical" evidence="1">
    <location>
        <begin position="118"/>
        <end position="145"/>
    </location>
</feature>
<feature type="transmembrane region" description="Helical" evidence="1">
    <location>
        <begin position="317"/>
        <end position="338"/>
    </location>
</feature>
<name>A0A239PZ71_9RHOB</name>
<dbReference type="AlphaFoldDB" id="A0A239PZ71"/>
<keyword evidence="1" id="KW-0472">Membrane</keyword>
<evidence type="ECO:0000313" key="2">
    <source>
        <dbReference type="EMBL" id="SNT75639.1"/>
    </source>
</evidence>
<protein>
    <recommendedName>
        <fullName evidence="4">H+/citrate symporter</fullName>
    </recommendedName>
</protein>
<evidence type="ECO:0000313" key="3">
    <source>
        <dbReference type="Proteomes" id="UP000198307"/>
    </source>
</evidence>
<accession>A0A239PZ71</accession>